<name>A0AAW1B1E6_CROAD</name>
<dbReference type="CDD" id="cd00041">
    <property type="entry name" value="CUB"/>
    <property type="match status" value="1"/>
</dbReference>
<dbReference type="InterPro" id="IPR000859">
    <property type="entry name" value="CUB_dom"/>
</dbReference>
<dbReference type="EMBL" id="JAOTOJ010000009">
    <property type="protein sequence ID" value="KAK9395391.1"/>
    <property type="molecule type" value="Genomic_DNA"/>
</dbReference>
<organism evidence="5 6">
    <name type="scientific">Crotalus adamanteus</name>
    <name type="common">Eastern diamondback rattlesnake</name>
    <dbReference type="NCBI Taxonomy" id="8729"/>
    <lineage>
        <taxon>Eukaryota</taxon>
        <taxon>Metazoa</taxon>
        <taxon>Chordata</taxon>
        <taxon>Craniata</taxon>
        <taxon>Vertebrata</taxon>
        <taxon>Euteleostomi</taxon>
        <taxon>Lepidosauria</taxon>
        <taxon>Squamata</taxon>
        <taxon>Bifurcata</taxon>
        <taxon>Unidentata</taxon>
        <taxon>Episquamata</taxon>
        <taxon>Toxicofera</taxon>
        <taxon>Serpentes</taxon>
        <taxon>Colubroidea</taxon>
        <taxon>Viperidae</taxon>
        <taxon>Crotalinae</taxon>
        <taxon>Crotalus</taxon>
    </lineage>
</organism>
<evidence type="ECO:0000313" key="6">
    <source>
        <dbReference type="Proteomes" id="UP001474421"/>
    </source>
</evidence>
<feature type="domain" description="CUB" evidence="4">
    <location>
        <begin position="4"/>
        <end position="111"/>
    </location>
</feature>
<keyword evidence="3" id="KW-0812">Transmembrane</keyword>
<evidence type="ECO:0000259" key="4">
    <source>
        <dbReference type="PROSITE" id="PS01180"/>
    </source>
</evidence>
<dbReference type="PANTHER" id="PTHR24255:SF31">
    <property type="entry name" value="CUBILIN-LIKE PROTEIN"/>
    <property type="match status" value="1"/>
</dbReference>
<gene>
    <name evidence="5" type="ORF">NXF25_018752</name>
</gene>
<dbReference type="SUPFAM" id="SSF49854">
    <property type="entry name" value="Spermadhesin, CUB domain"/>
    <property type="match status" value="1"/>
</dbReference>
<evidence type="ECO:0000256" key="2">
    <source>
        <dbReference type="PROSITE-ProRule" id="PRU00059"/>
    </source>
</evidence>
<proteinExistence type="predicted"/>
<dbReference type="AlphaFoldDB" id="A0AAW1B1E6"/>
<dbReference type="PROSITE" id="PS01180">
    <property type="entry name" value="CUB"/>
    <property type="match status" value="1"/>
</dbReference>
<keyword evidence="3" id="KW-0472">Membrane</keyword>
<dbReference type="PANTHER" id="PTHR24255">
    <property type="entry name" value="COMPLEMENT COMPONENT 1, S SUBCOMPONENT-RELATED"/>
    <property type="match status" value="1"/>
</dbReference>
<accession>A0AAW1B1E6</accession>
<comment type="caution">
    <text evidence="5">The sequence shown here is derived from an EMBL/GenBank/DDBJ whole genome shotgun (WGS) entry which is preliminary data.</text>
</comment>
<comment type="caution">
    <text evidence="2">Lacks conserved residue(s) required for the propagation of feature annotation.</text>
</comment>
<feature type="transmembrane region" description="Helical" evidence="3">
    <location>
        <begin position="154"/>
        <end position="174"/>
    </location>
</feature>
<dbReference type="GO" id="GO:0004252">
    <property type="term" value="F:serine-type endopeptidase activity"/>
    <property type="evidence" value="ECO:0007669"/>
    <property type="project" value="TreeGrafter"/>
</dbReference>
<dbReference type="Gene3D" id="2.60.120.290">
    <property type="entry name" value="Spermadhesin, CUB domain"/>
    <property type="match status" value="1"/>
</dbReference>
<keyword evidence="3" id="KW-1133">Transmembrane helix</keyword>
<sequence length="275" mass="30300">MGACQGNFSDLSGVIYSPQFPDDYEANSNCSWILYPAGCDSIELSFRIFDVRDPNDRLEVRDGHSNLLLTQFDGRRRPGAPLLFPTDCLSLFFQSDQFLQDQGFAILYRGLKASSVNLRTLPGDGSHLAPTSSDWLNSTWTYSANDSAIGVGAWVMYTATGTFILAIIIVSYHLRKRTCLFVQKKMGNSLVPFSFKGPRNCCQCLGGEAWAVAYQHTRVVICTTRGGPHHRPLHNGGEVARGDDETSSDCSCLCHSYENLSSTNQSSLKSLISTI</sequence>
<keyword evidence="6" id="KW-1185">Reference proteome</keyword>
<keyword evidence="1" id="KW-1015">Disulfide bond</keyword>
<evidence type="ECO:0000256" key="3">
    <source>
        <dbReference type="SAM" id="Phobius"/>
    </source>
</evidence>
<evidence type="ECO:0000256" key="1">
    <source>
        <dbReference type="ARBA" id="ARBA00023157"/>
    </source>
</evidence>
<reference evidence="5 6" key="1">
    <citation type="journal article" date="2024" name="Proc. Natl. Acad. Sci. U.S.A.">
        <title>The genetic regulatory architecture and epigenomic basis for age-related changes in rattlesnake venom.</title>
        <authorList>
            <person name="Hogan M.P."/>
            <person name="Holding M.L."/>
            <person name="Nystrom G.S."/>
            <person name="Colston T.J."/>
            <person name="Bartlett D.A."/>
            <person name="Mason A.J."/>
            <person name="Ellsworth S.A."/>
            <person name="Rautsaw R.M."/>
            <person name="Lawrence K.C."/>
            <person name="Strickland J.L."/>
            <person name="He B."/>
            <person name="Fraser P."/>
            <person name="Margres M.J."/>
            <person name="Gilbert D.M."/>
            <person name="Gibbs H.L."/>
            <person name="Parkinson C.L."/>
            <person name="Rokyta D.R."/>
        </authorList>
    </citation>
    <scope>NUCLEOTIDE SEQUENCE [LARGE SCALE GENOMIC DNA]</scope>
    <source>
        <strain evidence="5">DRR0105</strain>
    </source>
</reference>
<dbReference type="Proteomes" id="UP001474421">
    <property type="component" value="Unassembled WGS sequence"/>
</dbReference>
<protein>
    <submittedName>
        <fullName evidence="5">Kremen protein 2</fullName>
    </submittedName>
</protein>
<dbReference type="GO" id="GO:0005615">
    <property type="term" value="C:extracellular space"/>
    <property type="evidence" value="ECO:0007669"/>
    <property type="project" value="TreeGrafter"/>
</dbReference>
<dbReference type="SMART" id="SM00042">
    <property type="entry name" value="CUB"/>
    <property type="match status" value="1"/>
</dbReference>
<dbReference type="InterPro" id="IPR035914">
    <property type="entry name" value="Sperma_CUB_dom_sf"/>
</dbReference>
<dbReference type="Pfam" id="PF00431">
    <property type="entry name" value="CUB"/>
    <property type="match status" value="1"/>
</dbReference>
<evidence type="ECO:0000313" key="5">
    <source>
        <dbReference type="EMBL" id="KAK9395391.1"/>
    </source>
</evidence>